<evidence type="ECO:0000313" key="2">
    <source>
        <dbReference type="Proteomes" id="UP000719412"/>
    </source>
</evidence>
<reference evidence="1" key="1">
    <citation type="journal article" date="2020" name="J Insects Food Feed">
        <title>The yellow mealworm (Tenebrio molitor) genome: a resource for the emerging insects as food and feed industry.</title>
        <authorList>
            <person name="Eriksson T."/>
            <person name="Andere A."/>
            <person name="Kelstrup H."/>
            <person name="Emery V."/>
            <person name="Picard C."/>
        </authorList>
    </citation>
    <scope>NUCLEOTIDE SEQUENCE</scope>
    <source>
        <strain evidence="1">Stoneville</strain>
        <tissue evidence="1">Whole head</tissue>
    </source>
</reference>
<keyword evidence="2" id="KW-1185">Reference proteome</keyword>
<organism evidence="1 2">
    <name type="scientific">Tenebrio molitor</name>
    <name type="common">Yellow mealworm beetle</name>
    <dbReference type="NCBI Taxonomy" id="7067"/>
    <lineage>
        <taxon>Eukaryota</taxon>
        <taxon>Metazoa</taxon>
        <taxon>Ecdysozoa</taxon>
        <taxon>Arthropoda</taxon>
        <taxon>Hexapoda</taxon>
        <taxon>Insecta</taxon>
        <taxon>Pterygota</taxon>
        <taxon>Neoptera</taxon>
        <taxon>Endopterygota</taxon>
        <taxon>Coleoptera</taxon>
        <taxon>Polyphaga</taxon>
        <taxon>Cucujiformia</taxon>
        <taxon>Tenebrionidae</taxon>
        <taxon>Tenebrio</taxon>
    </lineage>
</organism>
<comment type="caution">
    <text evidence="1">The sequence shown here is derived from an EMBL/GenBank/DDBJ whole genome shotgun (WGS) entry which is preliminary data.</text>
</comment>
<reference evidence="1" key="2">
    <citation type="submission" date="2021-08" db="EMBL/GenBank/DDBJ databases">
        <authorList>
            <person name="Eriksson T."/>
        </authorList>
    </citation>
    <scope>NUCLEOTIDE SEQUENCE</scope>
    <source>
        <strain evidence="1">Stoneville</strain>
        <tissue evidence="1">Whole head</tissue>
    </source>
</reference>
<sequence length="796" mass="91166">MIWAFCMTAQTILPMGIFTEGVNWGIAYDLPNKTTFSEYFRDKKSNFILRRRHRRDLYSKAEVIMDSMGFDGRSCIFRALCEASRLSRKSPTLSEELIRLVFKFPGSTISILEPEEHRLYHSAYRRGRENKQQDCAEMFPAYIGNANDPRDRILSRKKRYLVFPEGSSVSIAICVTSQMGITPGEIFTEGVNWGISYELPNDTKQFKELLDKPKEVMQRRHRRQLYSKMETIMRSMGYDGRDCVLRALCEASTRLKPKGGSLVDEILRIVFRYPKKYNGGREEEEHQYYGAAEKAREDECFEMFPGCPFSLIDLALGYYSAFGVSPKTHSINQGEKDIDMATGTQQITRFGIPLDLRVETAIIGSIIKGWYTLPQNVSDLKPFGNVYYERRKKRALSRWDIYDLLAQLWQMRGFEGKSCILKTICELSHRPVDKNYGLFDELIHVVFNPKSTGETARHHSDNEYFAAHKLGRKSGDSCKSRFYDCQINLVDMFTIIIFQVITGFGVPVDLKRETVIIGSVFKANYGLPTNSSHYTNPYVSFQRKKRAATRWDIYDLLSQTIETRGFEGKSCILRAICEVASTPLEKNYGLFHELMHVMFTPTSTKEKAKRHADNEYFAAQMIGEKKGKCDKIFRDCPTSLMDMLTAICGFGVPVDLKARTVIFGTVFKANYKFPTNATQITNPIVTYARKKRAATRWDLYALLGRALEMRGFVGKSCVLRTICEVAATPLEKNFGLFHELIHTVFTPTTTNEKVDQHSDNEYYAAQFFGQKKRNCGEIFSDCGASFLDTFTFNTVG</sequence>
<dbReference type="Proteomes" id="UP000719412">
    <property type="component" value="Unassembled WGS sequence"/>
</dbReference>
<dbReference type="SMART" id="SM00718">
    <property type="entry name" value="DM4_12"/>
    <property type="match status" value="5"/>
</dbReference>
<gene>
    <name evidence="1" type="ORF">GEV33_012191</name>
</gene>
<protein>
    <submittedName>
        <fullName evidence="1">Uncharacterized protein</fullName>
    </submittedName>
</protein>
<dbReference type="PANTHER" id="PTHR21398:SF21">
    <property type="entry name" value="AGAP004005-PA"/>
    <property type="match status" value="1"/>
</dbReference>
<evidence type="ECO:0000313" key="1">
    <source>
        <dbReference type="EMBL" id="KAH0810601.1"/>
    </source>
</evidence>
<proteinExistence type="predicted"/>
<dbReference type="EMBL" id="JABDTM020027390">
    <property type="protein sequence ID" value="KAH0810601.1"/>
    <property type="molecule type" value="Genomic_DNA"/>
</dbReference>
<name>A0A8J6HA84_TENMO</name>
<dbReference type="PANTHER" id="PTHR21398">
    <property type="entry name" value="AGAP007094-PA"/>
    <property type="match status" value="1"/>
</dbReference>
<dbReference type="Pfam" id="PF07841">
    <property type="entry name" value="DM4_12"/>
    <property type="match status" value="5"/>
</dbReference>
<dbReference type="AlphaFoldDB" id="A0A8J6HA84"/>
<dbReference type="InterPro" id="IPR006631">
    <property type="entry name" value="DM4_12"/>
</dbReference>
<accession>A0A8J6HA84</accession>